<dbReference type="EMBL" id="FSRK01000002">
    <property type="protein sequence ID" value="SIO39377.1"/>
    <property type="molecule type" value="Genomic_DNA"/>
</dbReference>
<dbReference type="Gene3D" id="3.40.50.2000">
    <property type="entry name" value="Glycogen Phosphorylase B"/>
    <property type="match status" value="2"/>
</dbReference>
<dbReference type="OrthoDB" id="1778378at2"/>
<dbReference type="SUPFAM" id="SSF53756">
    <property type="entry name" value="UDP-Glycosyltransferase/glycogen phosphorylase"/>
    <property type="match status" value="1"/>
</dbReference>
<dbReference type="STRING" id="1416779.SAMN05444409_3308"/>
<protein>
    <submittedName>
        <fullName evidence="2">Glycosyltransferase involved in cell wall bisynthesis</fullName>
    </submittedName>
</protein>
<keyword evidence="2" id="KW-0808">Transferase</keyword>
<name>A0A1N6J506_9FLAO</name>
<evidence type="ECO:0000313" key="3">
    <source>
        <dbReference type="Proteomes" id="UP000185207"/>
    </source>
</evidence>
<evidence type="ECO:0000313" key="2">
    <source>
        <dbReference type="EMBL" id="SIO39377.1"/>
    </source>
</evidence>
<reference evidence="3" key="1">
    <citation type="submission" date="2016-11" db="EMBL/GenBank/DDBJ databases">
        <authorList>
            <person name="Varghese N."/>
            <person name="Submissions S."/>
        </authorList>
    </citation>
    <scope>NUCLEOTIDE SEQUENCE [LARGE SCALE GENOMIC DNA]</scope>
    <source>
        <strain evidence="3">DSM 27623</strain>
    </source>
</reference>
<accession>A0A1N6J506</accession>
<dbReference type="InterPro" id="IPR028098">
    <property type="entry name" value="Glyco_trans_4-like_N"/>
</dbReference>
<dbReference type="Pfam" id="PF13477">
    <property type="entry name" value="Glyco_trans_4_2"/>
    <property type="match status" value="1"/>
</dbReference>
<dbReference type="RefSeq" id="WP_074236391.1">
    <property type="nucleotide sequence ID" value="NZ_FSRK01000002.1"/>
</dbReference>
<gene>
    <name evidence="2" type="ORF">SAMN05444409_3308</name>
</gene>
<organism evidence="2 3">
    <name type="scientific">Epilithonimonas zeae</name>
    <dbReference type="NCBI Taxonomy" id="1416779"/>
    <lineage>
        <taxon>Bacteria</taxon>
        <taxon>Pseudomonadati</taxon>
        <taxon>Bacteroidota</taxon>
        <taxon>Flavobacteriia</taxon>
        <taxon>Flavobacteriales</taxon>
        <taxon>Weeksellaceae</taxon>
        <taxon>Chryseobacterium group</taxon>
        <taxon>Epilithonimonas</taxon>
    </lineage>
</organism>
<dbReference type="Proteomes" id="UP000185207">
    <property type="component" value="Unassembled WGS sequence"/>
</dbReference>
<sequence length="406" mass="47924">MKILLTGIGQANFLNQLYSKVIPLGKIDVHIIDMTFKSEAERLQSEKIFKILPTYKLEKNILSYLLPFKSKFFWKLFFFFSISGKFKTFKTFKLFINAQIYQYNLAKMIDSLGYDVIHHHYLTVHFGNFLLYLKKTKFIVSFWGSDLFRESSYIDLFFKKQILDNAEKITVATSDMQYNVMTKYGLSLRSKIKKLKFINNNQYFDTINKLTPSDIETNRKLLFPQVEQELILSFGHSGFKEENYEDLLNCIEKIDKNTTSKFHFLFVLTYGLDKDNLVSMINSKMSKLEIGYTILSKFLSHSELANYRSCVDAFIFAPQTDAFSGYLTECFYQKVPVFVGSWLPYKEFIRMGIKYHDFDNFNDLKEMLINIDDFVKSDYRGNREIVKQYFIESNDSVEWSKLYINA</sequence>
<evidence type="ECO:0000259" key="1">
    <source>
        <dbReference type="Pfam" id="PF13477"/>
    </source>
</evidence>
<dbReference type="GO" id="GO:0016757">
    <property type="term" value="F:glycosyltransferase activity"/>
    <property type="evidence" value="ECO:0007669"/>
    <property type="project" value="UniProtKB-ARBA"/>
</dbReference>
<feature type="domain" description="Glycosyltransferase subfamily 4-like N-terminal" evidence="1">
    <location>
        <begin position="101"/>
        <end position="162"/>
    </location>
</feature>
<keyword evidence="3" id="KW-1185">Reference proteome</keyword>
<proteinExistence type="predicted"/>
<dbReference type="AlphaFoldDB" id="A0A1N6J506"/>